<evidence type="ECO:0000256" key="1">
    <source>
        <dbReference type="SAM" id="MobiDB-lite"/>
    </source>
</evidence>
<sequence length="366" mass="38601">MRLVVLGGTEFVGRAVVETAQAGGWEVTLLHRGRHPAPEGARALLGDRTAPGGLDALARAAAEGPGWDLVVDTWSGAPSVVRDSAGLLAPYAGRYAYISSRSVYGPPVAPGSDESAPVVAGDPDAAAQSYAEDKRGGELAAARAFGEERTLWARAGLILGPWENIGRLPWWLTRIARGGEVPAPGPRDLPLQYIDARDLAAWLLAAGRSGLHGAYDLVSPAGFTTMGELLDTCVTVTGSTAELRWLTPEAVLAAGAEPWRELPVWIPPGTPDHAALHGSDVSKALAAGLRCRPVTETVRDTWAWLATLPGRAAPQRPDRPVVGLPEEKEAALLGRGQGVQTYRTSGSRSSLRVPSVRSVPVKPWRS</sequence>
<accession>A0A380NEY2</accession>
<evidence type="ECO:0000313" key="3">
    <source>
        <dbReference type="EMBL" id="SUP38602.1"/>
    </source>
</evidence>
<dbReference type="EMBL" id="UHID01000005">
    <property type="protein sequence ID" value="SUP38602.1"/>
    <property type="molecule type" value="Genomic_DNA"/>
</dbReference>
<dbReference type="InterPro" id="IPR001509">
    <property type="entry name" value="Epimerase_deHydtase"/>
</dbReference>
<proteinExistence type="predicted"/>
<dbReference type="Gene3D" id="3.40.50.720">
    <property type="entry name" value="NAD(P)-binding Rossmann-like Domain"/>
    <property type="match status" value="1"/>
</dbReference>
<dbReference type="Pfam" id="PF01370">
    <property type="entry name" value="Epimerase"/>
    <property type="match status" value="1"/>
</dbReference>
<evidence type="ECO:0000259" key="2">
    <source>
        <dbReference type="Pfam" id="PF01370"/>
    </source>
</evidence>
<dbReference type="RefSeq" id="WP_258565663.1">
    <property type="nucleotide sequence ID" value="NZ_UHID01000005.1"/>
</dbReference>
<name>A0A380NEY2_STRGR</name>
<feature type="compositionally biased region" description="Low complexity" evidence="1">
    <location>
        <begin position="345"/>
        <end position="366"/>
    </location>
</feature>
<feature type="region of interest" description="Disordered" evidence="1">
    <location>
        <begin position="336"/>
        <end position="366"/>
    </location>
</feature>
<protein>
    <submittedName>
        <fullName evidence="3">Reductase</fullName>
    </submittedName>
</protein>
<dbReference type="InterPro" id="IPR036291">
    <property type="entry name" value="NAD(P)-bd_dom_sf"/>
</dbReference>
<reference evidence="3 4" key="1">
    <citation type="submission" date="2018-06" db="EMBL/GenBank/DDBJ databases">
        <authorList>
            <consortium name="Pathogen Informatics"/>
            <person name="Doyle S."/>
        </authorList>
    </citation>
    <scope>NUCLEOTIDE SEQUENCE [LARGE SCALE GENOMIC DNA]</scope>
    <source>
        <strain evidence="3 4">NCTC7807</strain>
    </source>
</reference>
<gene>
    <name evidence="3" type="ORF">NCTC7807_02859</name>
</gene>
<dbReference type="SUPFAM" id="SSF51735">
    <property type="entry name" value="NAD(P)-binding Rossmann-fold domains"/>
    <property type="match status" value="1"/>
</dbReference>
<feature type="domain" description="NAD-dependent epimerase/dehydratase" evidence="2">
    <location>
        <begin position="4"/>
        <end position="209"/>
    </location>
</feature>
<dbReference type="AlphaFoldDB" id="A0A380NEY2"/>
<evidence type="ECO:0000313" key="4">
    <source>
        <dbReference type="Proteomes" id="UP000254150"/>
    </source>
</evidence>
<dbReference type="Proteomes" id="UP000254150">
    <property type="component" value="Unassembled WGS sequence"/>
</dbReference>
<organism evidence="3 4">
    <name type="scientific">Streptomyces griseus</name>
    <dbReference type="NCBI Taxonomy" id="1911"/>
    <lineage>
        <taxon>Bacteria</taxon>
        <taxon>Bacillati</taxon>
        <taxon>Actinomycetota</taxon>
        <taxon>Actinomycetes</taxon>
        <taxon>Kitasatosporales</taxon>
        <taxon>Streptomycetaceae</taxon>
        <taxon>Streptomyces</taxon>
    </lineage>
</organism>